<proteinExistence type="predicted"/>
<accession>A0ABQ7B0H7</accession>
<gene>
    <name evidence="2" type="ORF">DY000_02058609</name>
</gene>
<feature type="compositionally biased region" description="Basic and acidic residues" evidence="1">
    <location>
        <begin position="203"/>
        <end position="220"/>
    </location>
</feature>
<dbReference type="Proteomes" id="UP000266723">
    <property type="component" value="Unassembled WGS sequence"/>
</dbReference>
<comment type="caution">
    <text evidence="2">The sequence shown here is derived from an EMBL/GenBank/DDBJ whole genome shotgun (WGS) entry which is preliminary data.</text>
</comment>
<evidence type="ECO:0000313" key="2">
    <source>
        <dbReference type="EMBL" id="KAF3519831.1"/>
    </source>
</evidence>
<feature type="region of interest" description="Disordered" evidence="1">
    <location>
        <begin position="188"/>
        <end position="220"/>
    </location>
</feature>
<organism evidence="2 3">
    <name type="scientific">Brassica cretica</name>
    <name type="common">Mustard</name>
    <dbReference type="NCBI Taxonomy" id="69181"/>
    <lineage>
        <taxon>Eukaryota</taxon>
        <taxon>Viridiplantae</taxon>
        <taxon>Streptophyta</taxon>
        <taxon>Embryophyta</taxon>
        <taxon>Tracheophyta</taxon>
        <taxon>Spermatophyta</taxon>
        <taxon>Magnoliopsida</taxon>
        <taxon>eudicotyledons</taxon>
        <taxon>Gunneridae</taxon>
        <taxon>Pentapetalae</taxon>
        <taxon>rosids</taxon>
        <taxon>malvids</taxon>
        <taxon>Brassicales</taxon>
        <taxon>Brassicaceae</taxon>
        <taxon>Brassiceae</taxon>
        <taxon>Brassica</taxon>
    </lineage>
</organism>
<name>A0ABQ7B0H7_BRACR</name>
<dbReference type="EMBL" id="QGKV02001556">
    <property type="protein sequence ID" value="KAF3519831.1"/>
    <property type="molecule type" value="Genomic_DNA"/>
</dbReference>
<evidence type="ECO:0000256" key="1">
    <source>
        <dbReference type="SAM" id="MobiDB-lite"/>
    </source>
</evidence>
<protein>
    <recommendedName>
        <fullName evidence="4">DUF4283 domain-containing protein</fullName>
    </recommendedName>
</protein>
<feature type="compositionally biased region" description="Polar residues" evidence="1">
    <location>
        <begin position="188"/>
        <end position="201"/>
    </location>
</feature>
<sequence>MYIRNTKSPVLGVRVLCCVRVSCRVKGYGTLEFPLLEVISWQEVGSNLRPSGTNARVLRSDRAWLELGRYIATEQDERSVATIRTKLYLGNIHCDVFLTEHDLLRKDLLVFCGDLDVNFVVTVFDPNIRKILQHKMSPYLQPENADRHVGIGVSRRMHSSHTASHVDVGDRVARSHWPATSINTQPSLQFQTSIPHQSHSKNAGREREREKVVDSEDRYSTKKTSSIQSTILYDCDAEALSISIHPRQLYYLMIKWRCCPRVISVPRVQISRSSEVRYSAGKSEELSRS</sequence>
<keyword evidence="3" id="KW-1185">Reference proteome</keyword>
<reference evidence="2 3" key="1">
    <citation type="journal article" date="2020" name="BMC Genomics">
        <title>Intraspecific diversification of the crop wild relative Brassica cretica Lam. using demographic model selection.</title>
        <authorList>
            <person name="Kioukis A."/>
            <person name="Michalopoulou V.A."/>
            <person name="Briers L."/>
            <person name="Pirintsos S."/>
            <person name="Studholme D.J."/>
            <person name="Pavlidis P."/>
            <person name="Sarris P.F."/>
        </authorList>
    </citation>
    <scope>NUCLEOTIDE SEQUENCE [LARGE SCALE GENOMIC DNA]</scope>
    <source>
        <strain evidence="3">cv. PFS-1207/04</strain>
    </source>
</reference>
<evidence type="ECO:0008006" key="4">
    <source>
        <dbReference type="Google" id="ProtNLM"/>
    </source>
</evidence>
<evidence type="ECO:0000313" key="3">
    <source>
        <dbReference type="Proteomes" id="UP000266723"/>
    </source>
</evidence>